<evidence type="ECO:0000313" key="1">
    <source>
        <dbReference type="EMBL" id="KZS04691.1"/>
    </source>
</evidence>
<sequence>MDSLLCSTYECKWRGRVTKRQHVHSRHFVFKNMLIGYTWLIRLHVSFLSESKPNGALPPSINYAHI</sequence>
<proteinExistence type="predicted"/>
<protein>
    <submittedName>
        <fullName evidence="1">Uncharacterized protein</fullName>
    </submittedName>
</protein>
<dbReference type="AlphaFoldDB" id="A0A164M3G7"/>
<evidence type="ECO:0000313" key="2">
    <source>
        <dbReference type="Proteomes" id="UP000076858"/>
    </source>
</evidence>
<accession>A0A164M3G7</accession>
<name>A0A164M3G7_9CRUS</name>
<dbReference type="EMBL" id="LRGB01003101">
    <property type="protein sequence ID" value="KZS04691.1"/>
    <property type="molecule type" value="Genomic_DNA"/>
</dbReference>
<gene>
    <name evidence="1" type="ORF">APZ42_032328</name>
</gene>
<reference evidence="1 2" key="1">
    <citation type="submission" date="2016-03" db="EMBL/GenBank/DDBJ databases">
        <title>EvidentialGene: Evidence-directed Construction of Genes on Genomes.</title>
        <authorList>
            <person name="Gilbert D.G."/>
            <person name="Choi J.-H."/>
            <person name="Mockaitis K."/>
            <person name="Colbourne J."/>
            <person name="Pfrender M."/>
        </authorList>
    </citation>
    <scope>NUCLEOTIDE SEQUENCE [LARGE SCALE GENOMIC DNA]</scope>
    <source>
        <strain evidence="1 2">Xinb3</strain>
        <tissue evidence="1">Complete organism</tissue>
    </source>
</reference>
<organism evidence="1 2">
    <name type="scientific">Daphnia magna</name>
    <dbReference type="NCBI Taxonomy" id="35525"/>
    <lineage>
        <taxon>Eukaryota</taxon>
        <taxon>Metazoa</taxon>
        <taxon>Ecdysozoa</taxon>
        <taxon>Arthropoda</taxon>
        <taxon>Crustacea</taxon>
        <taxon>Branchiopoda</taxon>
        <taxon>Diplostraca</taxon>
        <taxon>Cladocera</taxon>
        <taxon>Anomopoda</taxon>
        <taxon>Daphniidae</taxon>
        <taxon>Daphnia</taxon>
    </lineage>
</organism>
<keyword evidence="2" id="KW-1185">Reference proteome</keyword>
<comment type="caution">
    <text evidence="1">The sequence shown here is derived from an EMBL/GenBank/DDBJ whole genome shotgun (WGS) entry which is preliminary data.</text>
</comment>
<dbReference type="Proteomes" id="UP000076858">
    <property type="component" value="Unassembled WGS sequence"/>
</dbReference>